<gene>
    <name evidence="10 11" type="primary">hisE</name>
    <name evidence="11" type="ORF">NONO_c33900</name>
</gene>
<comment type="catalytic activity">
    <reaction evidence="1 10">
        <text>1-(5-phospho-beta-D-ribosyl)-ATP + H2O = 1-(5-phospho-beta-D-ribosyl)-5'-AMP + diphosphate + H(+)</text>
        <dbReference type="Rhea" id="RHEA:22828"/>
        <dbReference type="ChEBI" id="CHEBI:15377"/>
        <dbReference type="ChEBI" id="CHEBI:15378"/>
        <dbReference type="ChEBI" id="CHEBI:33019"/>
        <dbReference type="ChEBI" id="CHEBI:59457"/>
        <dbReference type="ChEBI" id="CHEBI:73183"/>
        <dbReference type="EC" id="3.6.1.31"/>
    </reaction>
</comment>
<name>W5TG42_9NOCA</name>
<sequence>MSPRTSAGDTPTGRDNRLRDICGRLKEWRPVKTFESLFAELQDRAANRPEGSATVAALDAGVHAQGKKVIEEAGEVWIAAEYETDDQLAEEISQLLYWVQVLMVGRGLKLEDVYRHL</sequence>
<dbReference type="GO" id="GO:0005524">
    <property type="term" value="F:ATP binding"/>
    <property type="evidence" value="ECO:0007669"/>
    <property type="project" value="UniProtKB-KW"/>
</dbReference>
<dbReference type="CDD" id="cd11547">
    <property type="entry name" value="NTP-PPase_HisE"/>
    <property type="match status" value="1"/>
</dbReference>
<dbReference type="UniPathway" id="UPA00031">
    <property type="reaction ID" value="UER00007"/>
</dbReference>
<accession>W5TG42</accession>
<evidence type="ECO:0000313" key="12">
    <source>
        <dbReference type="Proteomes" id="UP000019150"/>
    </source>
</evidence>
<comment type="similarity">
    <text evidence="10">Belongs to the PRA-PH family.</text>
</comment>
<evidence type="ECO:0000256" key="4">
    <source>
        <dbReference type="ARBA" id="ARBA00013336"/>
    </source>
</evidence>
<evidence type="ECO:0000256" key="10">
    <source>
        <dbReference type="HAMAP-Rule" id="MF_01020"/>
    </source>
</evidence>
<dbReference type="GO" id="GO:0000105">
    <property type="term" value="P:L-histidine biosynthetic process"/>
    <property type="evidence" value="ECO:0007669"/>
    <property type="project" value="UniProtKB-UniRule"/>
</dbReference>
<dbReference type="GO" id="GO:0005737">
    <property type="term" value="C:cytoplasm"/>
    <property type="evidence" value="ECO:0007669"/>
    <property type="project" value="UniProtKB-SubCell"/>
</dbReference>
<comment type="pathway">
    <text evidence="2 10">Amino-acid biosynthesis; L-histidine biosynthesis; L-histidine from 5-phospho-alpha-D-ribose 1-diphosphate: step 2/9.</text>
</comment>
<dbReference type="PATRIC" id="fig|1415166.3.peg.3479"/>
<dbReference type="eggNOG" id="COG0140">
    <property type="taxonomic scope" value="Bacteria"/>
</dbReference>
<proteinExistence type="inferred from homology"/>
<evidence type="ECO:0000256" key="3">
    <source>
        <dbReference type="ARBA" id="ARBA00012414"/>
    </source>
</evidence>
<dbReference type="KEGG" id="nno:NONO_c33900"/>
<dbReference type="PANTHER" id="PTHR42945">
    <property type="entry name" value="HISTIDINE BIOSYNTHESIS BIFUNCTIONAL PROTEIN"/>
    <property type="match status" value="1"/>
</dbReference>
<dbReference type="HAMAP" id="MF_01020">
    <property type="entry name" value="HisE"/>
    <property type="match status" value="1"/>
</dbReference>
<comment type="subcellular location">
    <subcellularLocation>
        <location evidence="10">Cytoplasm</location>
    </subcellularLocation>
</comment>
<protein>
    <recommendedName>
        <fullName evidence="4 10">Phosphoribosyl-ATP pyrophosphatase</fullName>
        <shortName evidence="10">PRA-PH</shortName>
        <ecNumber evidence="3 10">3.6.1.31</ecNumber>
    </recommendedName>
</protein>
<evidence type="ECO:0000256" key="2">
    <source>
        <dbReference type="ARBA" id="ARBA00005204"/>
    </source>
</evidence>
<keyword evidence="7 10" id="KW-0378">Hydrolase</keyword>
<dbReference type="PANTHER" id="PTHR42945:SF1">
    <property type="entry name" value="HISTIDINE BIOSYNTHESIS BIFUNCTIONAL PROTEIN HIS7"/>
    <property type="match status" value="1"/>
</dbReference>
<dbReference type="SUPFAM" id="SSF101386">
    <property type="entry name" value="all-alpha NTP pyrophosphatases"/>
    <property type="match status" value="1"/>
</dbReference>
<evidence type="ECO:0000256" key="9">
    <source>
        <dbReference type="ARBA" id="ARBA00023102"/>
    </source>
</evidence>
<dbReference type="EC" id="3.6.1.31" evidence="3 10"/>
<keyword evidence="9 10" id="KW-0368">Histidine biosynthesis</keyword>
<evidence type="ECO:0000313" key="11">
    <source>
        <dbReference type="EMBL" id="AHH18177.1"/>
    </source>
</evidence>
<keyword evidence="6 10" id="KW-0547">Nucleotide-binding</keyword>
<evidence type="ECO:0000256" key="6">
    <source>
        <dbReference type="ARBA" id="ARBA00022741"/>
    </source>
</evidence>
<keyword evidence="5 10" id="KW-0028">Amino-acid biosynthesis</keyword>
<evidence type="ECO:0000256" key="5">
    <source>
        <dbReference type="ARBA" id="ARBA00022605"/>
    </source>
</evidence>
<evidence type="ECO:0000256" key="1">
    <source>
        <dbReference type="ARBA" id="ARBA00001460"/>
    </source>
</evidence>
<reference evidence="11 12" key="1">
    <citation type="journal article" date="2014" name="Appl. Environ. Microbiol.">
        <title>Insights into the Microbial Degradation of Rubber and Gutta-Percha by Analysis of the Complete Genome of Nocardia nova SH22a.</title>
        <authorList>
            <person name="Luo Q."/>
            <person name="Hiessl S."/>
            <person name="Poehlein A."/>
            <person name="Daniel R."/>
            <person name="Steinbuchel A."/>
        </authorList>
    </citation>
    <scope>NUCLEOTIDE SEQUENCE [LARGE SCALE GENOMIC DNA]</scope>
    <source>
        <strain evidence="11">SH22a</strain>
    </source>
</reference>
<evidence type="ECO:0000256" key="7">
    <source>
        <dbReference type="ARBA" id="ARBA00022801"/>
    </source>
</evidence>
<dbReference type="Proteomes" id="UP000019150">
    <property type="component" value="Chromosome"/>
</dbReference>
<dbReference type="InterPro" id="IPR008179">
    <property type="entry name" value="HisE"/>
</dbReference>
<dbReference type="NCBIfam" id="TIGR03188">
    <property type="entry name" value="histidine_hisI"/>
    <property type="match status" value="1"/>
</dbReference>
<dbReference type="NCBIfam" id="NF001610">
    <property type="entry name" value="PRK00400.1-1"/>
    <property type="match status" value="1"/>
</dbReference>
<dbReference type="GO" id="GO:0004636">
    <property type="term" value="F:phosphoribosyl-ATP diphosphatase activity"/>
    <property type="evidence" value="ECO:0007669"/>
    <property type="project" value="UniProtKB-UniRule"/>
</dbReference>
<dbReference type="EMBL" id="CP006850">
    <property type="protein sequence ID" value="AHH18177.1"/>
    <property type="molecule type" value="Genomic_DNA"/>
</dbReference>
<evidence type="ECO:0000256" key="8">
    <source>
        <dbReference type="ARBA" id="ARBA00022840"/>
    </source>
</evidence>
<dbReference type="HOGENOM" id="CLU_123337_2_0_11"/>
<dbReference type="InterPro" id="IPR021130">
    <property type="entry name" value="PRib-ATP_PPHydrolase-like"/>
</dbReference>
<dbReference type="Gene3D" id="1.10.287.1080">
    <property type="entry name" value="MazG-like"/>
    <property type="match status" value="1"/>
</dbReference>
<dbReference type="STRING" id="1415166.NONO_c33900"/>
<organism evidence="11 12">
    <name type="scientific">Nocardia nova SH22a</name>
    <dbReference type="NCBI Taxonomy" id="1415166"/>
    <lineage>
        <taxon>Bacteria</taxon>
        <taxon>Bacillati</taxon>
        <taxon>Actinomycetota</taxon>
        <taxon>Actinomycetes</taxon>
        <taxon>Mycobacteriales</taxon>
        <taxon>Nocardiaceae</taxon>
        <taxon>Nocardia</taxon>
    </lineage>
</organism>
<keyword evidence="10" id="KW-0963">Cytoplasm</keyword>
<keyword evidence="12" id="KW-1185">Reference proteome</keyword>
<dbReference type="AlphaFoldDB" id="W5TG42"/>
<dbReference type="Pfam" id="PF01503">
    <property type="entry name" value="PRA-PH"/>
    <property type="match status" value="1"/>
</dbReference>
<keyword evidence="8 10" id="KW-0067">ATP-binding</keyword>